<dbReference type="EMBL" id="JAZDQU010000001">
    <property type="protein sequence ID" value="MEE1884854.1"/>
    <property type="molecule type" value="Genomic_DNA"/>
</dbReference>
<proteinExistence type="predicted"/>
<reference evidence="2 3" key="1">
    <citation type="submission" date="2024-01" db="EMBL/GenBank/DDBJ databases">
        <title>Pedobacter sp. nov., isolated from oil-contaminated soil.</title>
        <authorList>
            <person name="Le N.T.T."/>
        </authorList>
    </citation>
    <scope>NUCLEOTIDE SEQUENCE [LARGE SCALE GENOMIC DNA]</scope>
    <source>
        <strain evidence="2 3">VNH31</strain>
    </source>
</reference>
<sequence>MKKIFLILLTAFISVQGMAQQQADLRRKISVSGSSELELTPNIIYVNISLREYFKDNNNKKKVEITELETQLYNAILKAGIPKENLTISNLSSWNYFNNNKTKNPDFLASKQYRLKLNDLYKYNEILDGIDAKGIQNTYIESYDHSNIQEIKKDLQIKALKDAQAKAKALLEAIGSKLGDPLDIQEQVNYYGNDFKTMAVASTARASEAVTLEAPEIEVKKITLKFTMNVIFEIK</sequence>
<organism evidence="2 3">
    <name type="scientific">Pedobacter flavus</name>
    <dbReference type="NCBI Taxonomy" id="3113906"/>
    <lineage>
        <taxon>Bacteria</taxon>
        <taxon>Pseudomonadati</taxon>
        <taxon>Bacteroidota</taxon>
        <taxon>Sphingobacteriia</taxon>
        <taxon>Sphingobacteriales</taxon>
        <taxon>Sphingobacteriaceae</taxon>
        <taxon>Pedobacter</taxon>
    </lineage>
</organism>
<dbReference type="Gene3D" id="3.30.110.170">
    <property type="entry name" value="Protein of unknown function (DUF541), domain 1"/>
    <property type="match status" value="1"/>
</dbReference>
<dbReference type="Gene3D" id="3.30.70.2970">
    <property type="entry name" value="Protein of unknown function (DUF541), domain 2"/>
    <property type="match status" value="1"/>
</dbReference>
<dbReference type="PANTHER" id="PTHR34387">
    <property type="entry name" value="SLR1258 PROTEIN"/>
    <property type="match status" value="1"/>
</dbReference>
<dbReference type="InterPro" id="IPR052022">
    <property type="entry name" value="26kDa_periplasmic_antigen"/>
</dbReference>
<evidence type="ECO:0000313" key="2">
    <source>
        <dbReference type="EMBL" id="MEE1884854.1"/>
    </source>
</evidence>
<comment type="caution">
    <text evidence="2">The sequence shown here is derived from an EMBL/GenBank/DDBJ whole genome shotgun (WGS) entry which is preliminary data.</text>
</comment>
<dbReference type="RefSeq" id="WP_330145763.1">
    <property type="nucleotide sequence ID" value="NZ_JAZDQU010000001.1"/>
</dbReference>
<dbReference type="Proteomes" id="UP001337681">
    <property type="component" value="Unassembled WGS sequence"/>
</dbReference>
<protein>
    <submittedName>
        <fullName evidence="2">SIMPL domain-containing protein</fullName>
    </submittedName>
</protein>
<dbReference type="InterPro" id="IPR007497">
    <property type="entry name" value="SIMPL/DUF541"/>
</dbReference>
<feature type="signal peptide" evidence="1">
    <location>
        <begin position="1"/>
        <end position="19"/>
    </location>
</feature>
<name>A0ABU7H0J8_9SPHI</name>
<gene>
    <name evidence="2" type="ORF">VRU49_05395</name>
</gene>
<feature type="chain" id="PRO_5045530365" evidence="1">
    <location>
        <begin position="20"/>
        <end position="235"/>
    </location>
</feature>
<evidence type="ECO:0000313" key="3">
    <source>
        <dbReference type="Proteomes" id="UP001337681"/>
    </source>
</evidence>
<evidence type="ECO:0000256" key="1">
    <source>
        <dbReference type="SAM" id="SignalP"/>
    </source>
</evidence>
<keyword evidence="1" id="KW-0732">Signal</keyword>
<dbReference type="Pfam" id="PF04402">
    <property type="entry name" value="SIMPL"/>
    <property type="match status" value="1"/>
</dbReference>
<accession>A0ABU7H0J8</accession>
<keyword evidence="3" id="KW-1185">Reference proteome</keyword>
<dbReference type="PANTHER" id="PTHR34387:SF1">
    <property type="entry name" value="PERIPLASMIC IMMUNOGENIC PROTEIN"/>
    <property type="match status" value="1"/>
</dbReference>